<name>G3J429_CORMM</name>
<proteinExistence type="predicted"/>
<dbReference type="OrthoDB" id="28868at2759"/>
<dbReference type="OMA" id="LLWRHHC"/>
<dbReference type="Proteomes" id="UP000001610">
    <property type="component" value="Unassembled WGS sequence"/>
</dbReference>
<dbReference type="RefSeq" id="XP_006666477.1">
    <property type="nucleotide sequence ID" value="XM_006666414.1"/>
</dbReference>
<dbReference type="AlphaFoldDB" id="G3J429"/>
<dbReference type="HOGENOM" id="CLU_020266_0_0_1"/>
<gene>
    <name evidence="2" type="ORF">CCM_01258</name>
</gene>
<dbReference type="Pfam" id="PF08755">
    <property type="entry name" value="YccV-like"/>
    <property type="match status" value="1"/>
</dbReference>
<dbReference type="GeneID" id="18163289"/>
<accession>G3J429</accession>
<dbReference type="InterPro" id="IPR011722">
    <property type="entry name" value="Hemimethylated_DNA-bd_dom"/>
</dbReference>
<dbReference type="Pfam" id="PF13369">
    <property type="entry name" value="Transglut_core2"/>
    <property type="match status" value="1"/>
</dbReference>
<sequence length="612" mass="69282">MTEHSGNRHANCTSLDALPDDIIEQVLLYVSPLDNLAGLQSQSRRLHGLASQPLLWKYHCLAAFQYWQPGHGLERLLLQNASATNWKALFLKRQRQNSSIARLLDRIVTSRVNRIEGMQQICEYGYDAKDFLIEKCRTTKSDPRVLAVSIHRNLAIQQWFQLSNSEPTDPLNTRPSLEKSLAAFDLFVLHDERGDLNETSQLLDNYTNLFMTSQPKWSEKSTREQALALNHWIRAANLVGLDDQEQDYRNLRNCFIGQALRDSNHESVPIISCAIYCCIAERIGLQAECFLAPICVHIVVTAPPGYDLDMKPSQEEHQMYLDPFATNGEVPLNKMEHLVSHADMTIASLRNSGTVFAITTRTARNIEASHAAGARRADPLSLSRFLGGHAALNRQLALYATRWALLILQVPFTQRWRERRTQLLQRLLRDWPEDEWIMSQYVLAQSRQGRRGGGSAGDAAVDHAAALHRAWHPDRLRAEIFQNALTPARVAPYRIGQIFVHRRYQWLGAIVGFYEVPTATWGVIGSTAIASEGGSAAQSSDDRRWFYIKTIAASSTDEQVIAPKNLEIMNDASQVTDDMFPLAGKFFKRFDRQKCRFVSNVDEEYPRLAGGD</sequence>
<dbReference type="GO" id="GO:0003677">
    <property type="term" value="F:DNA binding"/>
    <property type="evidence" value="ECO:0007669"/>
    <property type="project" value="InterPro"/>
</dbReference>
<dbReference type="KEGG" id="cmt:CCM_01258"/>
<reference evidence="2 3" key="1">
    <citation type="journal article" date="2011" name="Genome Biol.">
        <title>Genome sequence of the insect pathogenic fungus Cordyceps militaris, a valued traditional Chinese medicine.</title>
        <authorList>
            <person name="Zheng P."/>
            <person name="Xia Y."/>
            <person name="Xiao G."/>
            <person name="Xiong C."/>
            <person name="Hu X."/>
            <person name="Zhang S."/>
            <person name="Zheng H."/>
            <person name="Huang Y."/>
            <person name="Zhou Y."/>
            <person name="Wang S."/>
            <person name="Zhao G.P."/>
            <person name="Liu X."/>
            <person name="St Leger R.J."/>
            <person name="Wang C."/>
        </authorList>
    </citation>
    <scope>NUCLEOTIDE SEQUENCE [LARGE SCALE GENOMIC DNA]</scope>
    <source>
        <strain evidence="2 3">CM01</strain>
    </source>
</reference>
<protein>
    <submittedName>
        <fullName evidence="2">Cyclin-like F-box</fullName>
    </submittedName>
</protein>
<evidence type="ECO:0000259" key="1">
    <source>
        <dbReference type="PROSITE" id="PS50181"/>
    </source>
</evidence>
<dbReference type="SMART" id="SM00992">
    <property type="entry name" value="YccV-like"/>
    <property type="match status" value="1"/>
</dbReference>
<dbReference type="Gene3D" id="1.20.1280.50">
    <property type="match status" value="1"/>
</dbReference>
<dbReference type="eggNOG" id="ENOG502QS7Z">
    <property type="taxonomic scope" value="Eukaryota"/>
</dbReference>
<dbReference type="PROSITE" id="PS50181">
    <property type="entry name" value="FBOX"/>
    <property type="match status" value="1"/>
</dbReference>
<dbReference type="InterPro" id="IPR032698">
    <property type="entry name" value="SirB1_N"/>
</dbReference>
<dbReference type="STRING" id="983644.G3J429"/>
<dbReference type="InterPro" id="IPR001810">
    <property type="entry name" value="F-box_dom"/>
</dbReference>
<keyword evidence="3" id="KW-1185">Reference proteome</keyword>
<evidence type="ECO:0000313" key="3">
    <source>
        <dbReference type="Proteomes" id="UP000001610"/>
    </source>
</evidence>
<evidence type="ECO:0000313" key="2">
    <source>
        <dbReference type="EMBL" id="EGX96600.1"/>
    </source>
</evidence>
<dbReference type="SUPFAM" id="SSF81383">
    <property type="entry name" value="F-box domain"/>
    <property type="match status" value="1"/>
</dbReference>
<feature type="domain" description="F-box" evidence="1">
    <location>
        <begin position="12"/>
        <end position="59"/>
    </location>
</feature>
<dbReference type="VEuPathDB" id="FungiDB:CCM_01258"/>
<dbReference type="InterPro" id="IPR036047">
    <property type="entry name" value="F-box-like_dom_sf"/>
</dbReference>
<dbReference type="EMBL" id="JH126399">
    <property type="protein sequence ID" value="EGX96600.1"/>
    <property type="molecule type" value="Genomic_DNA"/>
</dbReference>
<organism evidence="2 3">
    <name type="scientific">Cordyceps militaris (strain CM01)</name>
    <name type="common">Caterpillar fungus</name>
    <dbReference type="NCBI Taxonomy" id="983644"/>
    <lineage>
        <taxon>Eukaryota</taxon>
        <taxon>Fungi</taxon>
        <taxon>Dikarya</taxon>
        <taxon>Ascomycota</taxon>
        <taxon>Pezizomycotina</taxon>
        <taxon>Sordariomycetes</taxon>
        <taxon>Hypocreomycetidae</taxon>
        <taxon>Hypocreales</taxon>
        <taxon>Cordycipitaceae</taxon>
        <taxon>Cordyceps</taxon>
    </lineage>
</organism>
<dbReference type="InParanoid" id="G3J429"/>